<dbReference type="GO" id="GO:0003677">
    <property type="term" value="F:DNA binding"/>
    <property type="evidence" value="ECO:0007669"/>
    <property type="project" value="UniProtKB-UniRule"/>
</dbReference>
<dbReference type="SUPFAM" id="SSF64484">
    <property type="entry name" value="beta and beta-prime subunits of DNA dependent RNA-polymerase"/>
    <property type="match status" value="2"/>
</dbReference>
<proteinExistence type="inferred from homology"/>
<keyword evidence="1 8" id="KW-0240">DNA-directed RNA polymerase</keyword>
<dbReference type="GO" id="GO:0008270">
    <property type="term" value="F:zinc ion binding"/>
    <property type="evidence" value="ECO:0007669"/>
    <property type="project" value="UniProtKB-UniRule"/>
</dbReference>
<protein>
    <recommendedName>
        <fullName evidence="8">DNA-directed RNA polymerase subunit beta''</fullName>
        <ecNumber evidence="8">2.7.7.6</ecNumber>
    </recommendedName>
    <alternativeName>
        <fullName evidence="8">PEP</fullName>
    </alternativeName>
    <alternativeName>
        <fullName evidence="8">Plastid-encoded RNA polymerase subunit beta''</fullName>
        <shortName evidence="8">RNA polymerase subunit beta''</shortName>
    </alternativeName>
</protein>
<dbReference type="Gene3D" id="1.10.1790.20">
    <property type="match status" value="1"/>
</dbReference>
<dbReference type="GO" id="GO:0009507">
    <property type="term" value="C:chloroplast"/>
    <property type="evidence" value="ECO:0007669"/>
    <property type="project" value="UniProtKB-SubCell"/>
</dbReference>
<dbReference type="GO" id="GO:0006351">
    <property type="term" value="P:DNA-templated transcription"/>
    <property type="evidence" value="ECO:0007669"/>
    <property type="project" value="UniProtKB-UniRule"/>
</dbReference>
<feature type="coiled-coil region" evidence="9">
    <location>
        <begin position="1664"/>
        <end position="1691"/>
    </location>
</feature>
<dbReference type="PANTHER" id="PTHR19376:SF68">
    <property type="entry name" value="DNA-DIRECTED RNA POLYMERASE SUBUNIT BETA"/>
    <property type="match status" value="1"/>
</dbReference>
<comment type="cofactor">
    <cofactor evidence="8">
        <name>Zn(2+)</name>
        <dbReference type="ChEBI" id="CHEBI:29105"/>
    </cofactor>
    <text evidence="8">Binds 1 Zn(2+) ion per subunit.</text>
</comment>
<evidence type="ECO:0000256" key="2">
    <source>
        <dbReference type="ARBA" id="ARBA00022640"/>
    </source>
</evidence>
<feature type="binding site" evidence="8">
    <location>
        <position position="331"/>
    </location>
    <ligand>
        <name>Zn(2+)</name>
        <dbReference type="ChEBI" id="CHEBI:29105"/>
    </ligand>
</feature>
<keyword evidence="2 12" id="KW-0934">Plastid</keyword>
<organism evidence="12">
    <name type="scientific">Hariotina sp. MMOGRB0030F</name>
    <dbReference type="NCBI Taxonomy" id="1867922"/>
    <lineage>
        <taxon>Eukaryota</taxon>
        <taxon>Viridiplantae</taxon>
        <taxon>Chlorophyta</taxon>
        <taxon>core chlorophytes</taxon>
        <taxon>Chlorophyceae</taxon>
        <taxon>CS clade</taxon>
        <taxon>Sphaeropleales</taxon>
        <taxon>Scenedesmaceae</taxon>
        <taxon>Hariotina</taxon>
    </lineage>
</organism>
<sequence length="2957" mass="348409">MIKISFPRFHCSHRFSFHQKNFFSKTIVCHAIKKENLHLDFFNFSFDKGRLKNIVSWFFENYGQYKTLQLLEKLKDFGFGYATLGGLSLGIDDLKIPDTKINLIATAETKVTKDFKSFRNAKITGVERMQRLIYIWNQTNDTLKQEVRKYFETKDLFNPIYMMAFSGARGNMSQVRQLVGMRGLMSDPQGQIIDFPIQSNFREGLTLTEYLISTYGARKGIVDTALRTATAGYLTRRLVDVAQHVIVSRFDCETMRGIFVFDMKEANKTIYSFQNRLIGRVLAQDIFSSIQKNGSFEKRKIASRNQEIDSKFALAISKVTKKAFVRSPLTCETPRLLCQLCYGWSLSQGKLVSVGEAVGVIAAQSIGEPGTQLTMRTFHTGGVFAGGLTDQILAPFPGILQYVQNIPGICIRTSLNEIAFFTKMPGSFFVRKNNGNNQNFVFSELFKIPAYAVLFVRNNECVQKNQVLAQFSTVAQKQFQYGIAEQTLFSNLAGEFYLSNSNVSFSKKETFQKMNLLIEKRSELNTDYSPLEFKSDIVWKTKNWAHIWILSGKEIYNSLDSNIVFRKGDAIHQNSVLNRILWKKPKNVKIQYSKNSQVSQTISNMFYFFAIENSKNSLFFSSNLSFLFQKISKIFFFSLFQTNKTNNVQNQFSIFSPTHSKKVEVFPLKKKGLISNTPISIFIEKKYSNFQKFFIPAQPFSNTFIFAKVLRNYESHKSKIIDKIQKFHIQKNIWKNFLFFSNFQNFSSIWSLPFLFTNTIKIFPFLPFSSNFSNPYRDFQFQNAFKKTGDLIDIKNSQYLTTKLKNNIFSQHFRKFFLSFLIKNKKIRFRPNLQKNKEIYNKTLYIPFSLNKLTLDFQRETNGEIQSIVSNFPIFRSQKNRYFLSSKISFPILQTYTKRMFSKFSTFLQIPSFHVYNSRKLFHVSKNSLFQKYSKIFSLNQESLLPMFPVLPAFSGFLWHIGNFPVKISFSIPFFKKQKISRQHSFSYLSSRQNILTKQRTFFLNKNSEYAQNFLSEKNKKILQVPTNHFLKKSEIFVSNNQKKMLKVGKNLNTNFIFVPNKSKPKMFTKDVQREKNLSVFSFFQSKKENLCFKKNIYSNFVFQSNFHNKPQSQNHLFFKKSLYCFTIDKIRYRNFGYTFSLTTKSRHSSSYFFRIFSKIHQPIFQEIQTINQGKFEINNSLQNGYFFGKHSPNTLSYCFPKNFETSTNGIFSFERFQSLSNIKKFSQFLCFKREFANVSSIKYLAKITPFFIFEKRFAEKNFLFFPFSKIESLNNKNVNHKKMKKNLLNDDIQIQNKKSIDFEKNIFKRVNISKNSLLFSSFDMTKNMFSRKKNFQVSFFIIDTFAFFRNFSFESFSFNHSKYSKKKLNKKKKIKNFFLENLNIHKNNKFENKLLENSPRNFHFFLEKKNLNFRKAELLGSGVDKEKNSLFSKNLSYQNLKKFSTNNVFSQNYSNSEFYASEIFWIPQENYTLSNIDLFSFCFKKKSKIQKFEFSTFLKEEQQKQNLLLSKISSKNVPLFYLTNRQGKKIPFFSHVDGILNSFIFPNRQNFRKFSKKIQKRMKTINSFQHFEWLHQKISFYNKKKKCFSFPFVKNFQKNKDFGSMNGISKDINSRRNIFTKTFEGTNSSIFQQKTPPCPKGDGRALPKSKPSVLQKKNDFLVLKKQKKNIQKISSDFKKYKKNLNKQKKQKLLTLDFFKKKKKKYVLNFLKIQFFLFKTKYQKQYLIDKKNTIYEETKNFDLKKTKKNVKISSNKIVLYKNIQKFSKNFCKNFSVAFFQKSEIVNFENIQKLFQVDFFTPQFKCGKPKNSWRDFNGTQSLRSFHSKNFKLHTQIDLDIKKKTNIQVSKILSNQCFTCLPFFYGLNKKTQDSYFRNKKKKISFIQNNKFSFSLKEHTFPNSLKNGNQPHSQFHSIQKKPIKKKNILPKSISSNIFAPCFTTKKMYIKVQSGWFSIFPNRSFHSFLNSHQTLLKPGCFLRKNLCFEQNRIYQETLICDFFDFSQKSFDLNIPKFQNQNFENIPWEKKKPSQNLRCEAKQKNFSPQSFFKNSSARFSNNGAFFAMENIRIFEKNLKNPQINQNFQNLDQDPNFEKTSLNSRGIKGSRKIFASFFKPFQYKILENPKNSKKVFQSLTIQNFASNLKNQNLFLWSSKKLYKFYHSSISNPQQSEKIFLQNMGDDSFVSSQFLHLNFQFHTKRFNSNVSPMLKNLLKDKKSFQKKLQKYRLTSEQTAFLSANNSFNNKKQRNLNFLVFRQNSRNNSIQKFQSLLVRQNSKMFKVRHDFRFNNNLKLFQKAPIFFQTSCFESSYVRGKKKTNQRISPYSFFSFYPIQFLPLKISNSSFRLSNTFLVKTKVPIVLINSIQSTLDFSFCERKANFLNQRLLSFDAMSQKNTVFFNHAPFWLNKQKTNFLFLKNTIQSMWKNLLGCQNFGFSSPQQRHQSKQTKIQKIVKNFLFQRNPNYYANTQFCSPLNGELVSVYTNETNWWKKASDVSTVQKLDTLFSVITKKDLFSINFSEYSFPKVRNSKNIFDPHFRNLFCHLTYFNQSNFPKTWTIRQKNFTPKIFIFSKKNKKVPFYIEKNENHFFRNRRKGFFNTKQKNLSILYLSVLKKEQNFEFFKNIFGQFSNFKLFSDFQTFKFSNTEENRIFHNFQKIIKNNEVLISSFVTKYQNKLFMLKNVKIGYPPLFQAPILGKFLVYGDCVFNNALSKPGQVIHISSQKVTFRRAQPFFISPKGILHFSITPHIQKNIPIVTLPYHTVQSGDIVQGIPKVEQYFEARTTVHGRLFMSSLPILLKGIFQKYKSLFPLEQAVRQSFLKIQQLIVDGVQRVYRSQGVSIIDKHLEVVVRQMTTKVQIIHGGQTGFFPGELVNLEFIERINKFLIVKIRYEPVILGITRASLEVESFLSASSFQQTTKILSLASISRKKDFLKGLKENLLVGNLIPSGTGYMVLYKNFEI</sequence>
<dbReference type="InterPro" id="IPR045867">
    <property type="entry name" value="DNA-dir_RpoC_beta_prime"/>
</dbReference>
<dbReference type="InterPro" id="IPR007083">
    <property type="entry name" value="RNA_pol_Rpb1_4"/>
</dbReference>
<gene>
    <name evidence="8 12" type="primary">rpoC2</name>
</gene>
<comment type="catalytic activity">
    <reaction evidence="8">
        <text>RNA(n) + a ribonucleoside 5'-triphosphate = RNA(n+1) + diphosphate</text>
        <dbReference type="Rhea" id="RHEA:21248"/>
        <dbReference type="Rhea" id="RHEA-COMP:14527"/>
        <dbReference type="Rhea" id="RHEA-COMP:17342"/>
        <dbReference type="ChEBI" id="CHEBI:33019"/>
        <dbReference type="ChEBI" id="CHEBI:61557"/>
        <dbReference type="ChEBI" id="CHEBI:140395"/>
        <dbReference type="EC" id="2.7.7.6"/>
    </reaction>
</comment>
<evidence type="ECO:0000259" key="11">
    <source>
        <dbReference type="Pfam" id="PF05000"/>
    </source>
</evidence>
<evidence type="ECO:0000259" key="10">
    <source>
        <dbReference type="Pfam" id="PF04998"/>
    </source>
</evidence>
<reference evidence="12" key="1">
    <citation type="submission" date="2016-04" db="EMBL/GenBank/DDBJ databases">
        <title>The complete chloroplast genome of the green algae Hariotina sp. MMOGRB 0030F (Scenedesmaceae, Chlorophyta).</title>
        <authorList>
            <person name="He L."/>
            <person name="Lou S."/>
            <person name="Lin X."/>
            <person name="Xie S."/>
            <person name="Qian X."/>
        </authorList>
    </citation>
    <scope>NUCLEOTIDE SEQUENCE</scope>
</reference>
<evidence type="ECO:0000256" key="3">
    <source>
        <dbReference type="ARBA" id="ARBA00022679"/>
    </source>
</evidence>
<dbReference type="EC" id="2.7.7.6" evidence="8"/>
<keyword evidence="3 8" id="KW-0808">Transferase</keyword>
<comment type="similarity">
    <text evidence="8">Belongs to the RNA polymerase beta' chain family. RpoC2 subfamily.</text>
</comment>
<dbReference type="InterPro" id="IPR038120">
    <property type="entry name" value="Rpb1_funnel_sf"/>
</dbReference>
<evidence type="ECO:0000256" key="9">
    <source>
        <dbReference type="SAM" id="Coils"/>
    </source>
</evidence>
<keyword evidence="5 8" id="KW-0479">Metal-binding</keyword>
<accession>A0A2H4FM48</accession>
<evidence type="ECO:0000256" key="6">
    <source>
        <dbReference type="ARBA" id="ARBA00022833"/>
    </source>
</evidence>
<dbReference type="GO" id="GO:0000428">
    <property type="term" value="C:DNA-directed RNA polymerase complex"/>
    <property type="evidence" value="ECO:0007669"/>
    <property type="project" value="UniProtKB-KW"/>
</dbReference>
<evidence type="ECO:0000256" key="1">
    <source>
        <dbReference type="ARBA" id="ARBA00022478"/>
    </source>
</evidence>
<keyword evidence="12" id="KW-0150">Chloroplast</keyword>
<dbReference type="InterPro" id="IPR007081">
    <property type="entry name" value="RNA_pol_Rpb1_5"/>
</dbReference>
<dbReference type="Gene3D" id="1.10.150.390">
    <property type="match status" value="1"/>
</dbReference>
<feature type="binding site" evidence="8">
    <location>
        <position position="338"/>
    </location>
    <ligand>
        <name>Zn(2+)</name>
        <dbReference type="ChEBI" id="CHEBI:29105"/>
    </ligand>
</feature>
<comment type="subcellular location">
    <subcellularLocation>
        <location evidence="8">Plastid</location>
        <location evidence="8">Chloroplast</location>
    </subcellularLocation>
</comment>
<dbReference type="InterPro" id="IPR042102">
    <property type="entry name" value="RNA_pol_Rpb1_3_sf"/>
</dbReference>
<name>A0A2H4FM48_9CHLO</name>
<evidence type="ECO:0000256" key="4">
    <source>
        <dbReference type="ARBA" id="ARBA00022695"/>
    </source>
</evidence>
<keyword evidence="4 8" id="KW-0548">Nucleotidyltransferase</keyword>
<comment type="function">
    <text evidence="8">DNA-dependent RNA polymerase catalyzes the transcription of DNA into RNA using the four ribonucleoside triphosphates as substrates.</text>
</comment>
<feature type="binding site" evidence="8">
    <location>
        <position position="252"/>
    </location>
    <ligand>
        <name>Zn(2+)</name>
        <dbReference type="ChEBI" id="CHEBI:29105"/>
    </ligand>
</feature>
<dbReference type="PANTHER" id="PTHR19376">
    <property type="entry name" value="DNA-DIRECTED RNA POLYMERASE"/>
    <property type="match status" value="1"/>
</dbReference>
<dbReference type="NCBIfam" id="TIGR02388">
    <property type="entry name" value="rpoC2_cyan"/>
    <property type="match status" value="1"/>
</dbReference>
<keyword evidence="6 8" id="KW-0862">Zinc</keyword>
<keyword evidence="7 8" id="KW-0804">Transcription</keyword>
<evidence type="ECO:0000256" key="5">
    <source>
        <dbReference type="ARBA" id="ARBA00022723"/>
    </source>
</evidence>
<dbReference type="EMBL" id="KX131180">
    <property type="protein sequence ID" value="AOY35979.1"/>
    <property type="molecule type" value="Genomic_DNA"/>
</dbReference>
<dbReference type="CDD" id="cd02655">
    <property type="entry name" value="RNAP_beta'_C"/>
    <property type="match status" value="1"/>
</dbReference>
<dbReference type="InterPro" id="IPR012756">
    <property type="entry name" value="DNA-dir_RpoC2_beta_pp"/>
</dbReference>
<evidence type="ECO:0000256" key="7">
    <source>
        <dbReference type="ARBA" id="ARBA00023163"/>
    </source>
</evidence>
<evidence type="ECO:0000313" key="12">
    <source>
        <dbReference type="EMBL" id="AOY35979.1"/>
    </source>
</evidence>
<keyword evidence="9" id="KW-0175">Coiled coil</keyword>
<evidence type="ECO:0000256" key="8">
    <source>
        <dbReference type="HAMAP-Rule" id="MF_01324"/>
    </source>
</evidence>
<dbReference type="Gene3D" id="1.10.274.100">
    <property type="entry name" value="RNA polymerase Rpb1, domain 3"/>
    <property type="match status" value="1"/>
</dbReference>
<feature type="domain" description="RNA polymerase Rpb1" evidence="10">
    <location>
        <begin position="204"/>
        <end position="408"/>
    </location>
</feature>
<dbReference type="Pfam" id="PF04998">
    <property type="entry name" value="RNA_pol_Rpb1_5"/>
    <property type="match status" value="2"/>
</dbReference>
<dbReference type="HAMAP" id="MF_01324">
    <property type="entry name" value="RNApol_bact_RpoC2"/>
    <property type="match status" value="1"/>
</dbReference>
<feature type="binding site" evidence="8">
    <location>
        <position position="341"/>
    </location>
    <ligand>
        <name>Zn(2+)</name>
        <dbReference type="ChEBI" id="CHEBI:29105"/>
    </ligand>
</feature>
<dbReference type="Pfam" id="PF05000">
    <property type="entry name" value="RNA_pol_Rpb1_4"/>
    <property type="match status" value="1"/>
</dbReference>
<feature type="domain" description="RNA polymerase Rpb1" evidence="10">
    <location>
        <begin position="2817"/>
        <end position="2863"/>
    </location>
</feature>
<dbReference type="GO" id="GO:0003899">
    <property type="term" value="F:DNA-directed RNA polymerase activity"/>
    <property type="evidence" value="ECO:0007669"/>
    <property type="project" value="UniProtKB-UniRule"/>
</dbReference>
<geneLocation type="chloroplast" evidence="12"/>
<feature type="domain" description="RNA polymerase Rpb1" evidence="11">
    <location>
        <begin position="123"/>
        <end position="201"/>
    </location>
</feature>
<dbReference type="Gene3D" id="1.10.132.30">
    <property type="match status" value="1"/>
</dbReference>
<comment type="subunit">
    <text evidence="8">In plastids the minimal PEP RNA polymerase catalytic core is composed of four subunits: alpha, beta, beta', and beta''. When a (nuclear-encoded) sigma factor is associated with the core the holoenzyme is formed, which can initiate transcription.</text>
</comment>